<dbReference type="Proteomes" id="UP000008467">
    <property type="component" value="Chromosome"/>
</dbReference>
<dbReference type="Pfam" id="PF01476">
    <property type="entry name" value="LysM"/>
    <property type="match status" value="1"/>
</dbReference>
<dbReference type="CDD" id="cd00118">
    <property type="entry name" value="LysM"/>
    <property type="match status" value="1"/>
</dbReference>
<dbReference type="EMBL" id="CP002582">
    <property type="protein sequence ID" value="ADZ85457.1"/>
    <property type="molecule type" value="Genomic_DNA"/>
</dbReference>
<reference evidence="3 4" key="1">
    <citation type="journal article" date="2011" name="J. Bacteriol.">
        <title>Complete genome sequence of the cellulose-degrading bacterium Cellulosilyticum lentocellum.</title>
        <authorList>
            <consortium name="US DOE Joint Genome Institute"/>
            <person name="Miller D.A."/>
            <person name="Suen G."/>
            <person name="Bruce D."/>
            <person name="Copeland A."/>
            <person name="Cheng J.F."/>
            <person name="Detter C."/>
            <person name="Goodwin L.A."/>
            <person name="Han C.S."/>
            <person name="Hauser L.J."/>
            <person name="Land M.L."/>
            <person name="Lapidus A."/>
            <person name="Lucas S."/>
            <person name="Meincke L."/>
            <person name="Pitluck S."/>
            <person name="Tapia R."/>
            <person name="Teshima H."/>
            <person name="Woyke T."/>
            <person name="Fox B.G."/>
            <person name="Angert E.R."/>
            <person name="Currie C.R."/>
        </authorList>
    </citation>
    <scope>NUCLEOTIDE SEQUENCE [LARGE SCALE GENOMIC DNA]</scope>
    <source>
        <strain evidence="4">ATCC 49066 / DSM 5427 / NCIMB 11756 / RHM5</strain>
    </source>
</reference>
<dbReference type="eggNOG" id="COG3583">
    <property type="taxonomic scope" value="Bacteria"/>
</dbReference>
<keyword evidence="1" id="KW-1133">Transmembrane helix</keyword>
<evidence type="ECO:0000313" key="3">
    <source>
        <dbReference type="EMBL" id="ADZ85457.1"/>
    </source>
</evidence>
<dbReference type="STRING" id="642492.Clole_3777"/>
<feature type="transmembrane region" description="Helical" evidence="1">
    <location>
        <begin position="29"/>
        <end position="46"/>
    </location>
</feature>
<keyword evidence="4" id="KW-1185">Reference proteome</keyword>
<sequence>MARSSGQKVIKLNSARRKRSLNLKPDRKIMVIAVVIAAILGIWLAFRPNAYEISINGEVIGAIKDIKVIEAAKETVIAQLRTEYQSDVKFEDDLELRRYRAKKRDYIDPTYLISCMRSNMQILVGFKEIYVEDEPIGIVTSEAEIETLKTELKKKYYGGKAVKVEFGKKVELKDIFAKEADLISIEKLVQKCTVTTPKSVSYEVQSGDTLSGIANKYNTTIDSIISANPEFTDKVVLRIGQTIKVNINEPLLPLKIVKEEVPAEENKEA</sequence>
<name>F2JII7_CELLD</name>
<dbReference type="InterPro" id="IPR036779">
    <property type="entry name" value="LysM_dom_sf"/>
</dbReference>
<evidence type="ECO:0000259" key="2">
    <source>
        <dbReference type="PROSITE" id="PS51782"/>
    </source>
</evidence>
<dbReference type="Gene3D" id="3.10.350.10">
    <property type="entry name" value="LysM domain"/>
    <property type="match status" value="1"/>
</dbReference>
<keyword evidence="1" id="KW-0472">Membrane</keyword>
<protein>
    <submittedName>
        <fullName evidence="3">Peptidoglycan-binding lysin domain protein</fullName>
    </submittedName>
</protein>
<gene>
    <name evidence="3" type="ordered locus">Clole_3777</name>
</gene>
<dbReference type="HOGENOM" id="CLU_1033237_0_0_9"/>
<dbReference type="PROSITE" id="PS51782">
    <property type="entry name" value="LYSM"/>
    <property type="match status" value="1"/>
</dbReference>
<keyword evidence="1" id="KW-0812">Transmembrane</keyword>
<accession>F2JII7</accession>
<evidence type="ECO:0000256" key="1">
    <source>
        <dbReference type="SAM" id="Phobius"/>
    </source>
</evidence>
<dbReference type="KEGG" id="cle:Clole_3777"/>
<dbReference type="SMART" id="SM00257">
    <property type="entry name" value="LysM"/>
    <property type="match status" value="1"/>
</dbReference>
<dbReference type="RefSeq" id="WP_013658731.1">
    <property type="nucleotide sequence ID" value="NC_015275.1"/>
</dbReference>
<proteinExistence type="predicted"/>
<evidence type="ECO:0000313" key="4">
    <source>
        <dbReference type="Proteomes" id="UP000008467"/>
    </source>
</evidence>
<feature type="domain" description="LysM" evidence="2">
    <location>
        <begin position="200"/>
        <end position="245"/>
    </location>
</feature>
<dbReference type="AlphaFoldDB" id="F2JII7"/>
<dbReference type="InterPro" id="IPR018392">
    <property type="entry name" value="LysM"/>
</dbReference>
<organism evidence="3 4">
    <name type="scientific">Cellulosilyticum lentocellum (strain ATCC 49066 / DSM 5427 / NCIMB 11756 / RHM5)</name>
    <name type="common">Clostridium lentocellum</name>
    <dbReference type="NCBI Taxonomy" id="642492"/>
    <lineage>
        <taxon>Bacteria</taxon>
        <taxon>Bacillati</taxon>
        <taxon>Bacillota</taxon>
        <taxon>Clostridia</taxon>
        <taxon>Lachnospirales</taxon>
        <taxon>Cellulosilyticaceae</taxon>
        <taxon>Cellulosilyticum</taxon>
    </lineage>
</organism>
<dbReference type="SUPFAM" id="SSF54106">
    <property type="entry name" value="LysM domain"/>
    <property type="match status" value="1"/>
</dbReference>